<evidence type="ECO:0000256" key="2">
    <source>
        <dbReference type="ARBA" id="ARBA00022741"/>
    </source>
</evidence>
<dbReference type="GO" id="GO:0005524">
    <property type="term" value="F:ATP binding"/>
    <property type="evidence" value="ECO:0007669"/>
    <property type="project" value="UniProtKB-KW"/>
</dbReference>
<dbReference type="Proteomes" id="UP000501076">
    <property type="component" value="Plasmid pFDU301A"/>
</dbReference>
<evidence type="ECO:0000313" key="6">
    <source>
        <dbReference type="Proteomes" id="UP000501076"/>
    </source>
</evidence>
<evidence type="ECO:0000313" key="5">
    <source>
        <dbReference type="EMBL" id="QJX80861.1"/>
    </source>
</evidence>
<proteinExistence type="inferred from homology"/>
<dbReference type="FunFam" id="3.40.50.300:FF:000216">
    <property type="entry name" value="Type VII secretion ATPase EccA"/>
    <property type="match status" value="2"/>
</dbReference>
<dbReference type="Pfam" id="PF00004">
    <property type="entry name" value="AAA"/>
    <property type="match status" value="2"/>
</dbReference>
<dbReference type="SMART" id="SM00382">
    <property type="entry name" value="AAA"/>
    <property type="match status" value="2"/>
</dbReference>
<dbReference type="Gene3D" id="3.40.50.300">
    <property type="entry name" value="P-loop containing nucleotide triphosphate hydrolases"/>
    <property type="match status" value="2"/>
</dbReference>
<dbReference type="InterPro" id="IPR003959">
    <property type="entry name" value="ATPase_AAA_core"/>
</dbReference>
<organism evidence="5 6">
    <name type="scientific">Priestia megaterium</name>
    <name type="common">Bacillus megaterium</name>
    <dbReference type="NCBI Taxonomy" id="1404"/>
    <lineage>
        <taxon>Bacteria</taxon>
        <taxon>Bacillati</taxon>
        <taxon>Bacillota</taxon>
        <taxon>Bacilli</taxon>
        <taxon>Bacillales</taxon>
        <taxon>Bacillaceae</taxon>
        <taxon>Priestia</taxon>
    </lineage>
</organism>
<gene>
    <name evidence="5" type="ORF">FDZ14_32750</name>
</gene>
<dbReference type="PANTHER" id="PTHR43392">
    <property type="entry name" value="AAA-TYPE ATPASE FAMILY PROTEIN / ANKYRIN REPEAT FAMILY PROTEIN"/>
    <property type="match status" value="1"/>
</dbReference>
<dbReference type="PANTHER" id="PTHR43392:SF2">
    <property type="entry name" value="AAA-TYPE ATPASE FAMILY PROTEIN _ ANKYRIN REPEAT FAMILY PROTEIN"/>
    <property type="match status" value="1"/>
</dbReference>
<sequence length="792" mass="89595">MLGIFGRKKGKRYDTSSFSIEQDSDFYFEVKLHSSLVCYTKEKVHAEIVVRELEKFEREGTLEHLVPGFTWQHIKDIPYLIDSVSYDAYDMIRPVLRRYGVAHKYNGNYITTLDPINLTVSYKTVTGNLVTGRHIHNGVAIRKENDEYRLENVPTGKTITTMDNEEQLKHFYQETASFFPWHYENVMQVLEDIDSLRMYFKEVKKAISSGKQIPQPNTETIARAQFGIYGGTDPLKLEAYVKAMKKLNSFVGMKNVKSKIDEFLKTYSVNKFLGEMNIGTEDEKLHSLIVGPPGTGKTEVARIMSDLLWSLDMIEENKFVELSKDDFVKSAVGGTEEATKAVIEKALGGVMLIDEAYTLLGNKGSAGDNNLDYGKIALEIIMRAMSFYPGKKLVVIFAGYRDKVDELLLENDGLPSRFKFRFEFDDYTPQELKEIAVEMLEGQGFVTNDINEQLSHLVHSKAKRGSLQGNARDISNLVTEITRQHKNYVSEKNGHYRIIHPDVIHSVSNAKKVKNTAALESLLIEAEKELNNLIGLETFKKQVHSLKNVLTADQKRYAQGIVTTPPLLHMAFKGNPGTGKTTAVRILAKILKGLGVLSSGHFIEVKGKDLVGDHEGHTPKKVDALIKKARGGILFIDEAYSMVNGKNDRYGMEAVNTLLGEMNGSGEDADLSIIFAGYPNKIEELFSLNDGLKSRINQHFIFEDYNINELLELFKLRMKELSYELDYNVLETAKAAISYAKNAHNLENSNARWIRNYSLAIKSAQADRLEIEGYDNLQLIKQEDVLEAYKMM</sequence>
<dbReference type="SUPFAM" id="SSF52540">
    <property type="entry name" value="P-loop containing nucleoside triphosphate hydrolases"/>
    <property type="match status" value="2"/>
</dbReference>
<dbReference type="InterPro" id="IPR027417">
    <property type="entry name" value="P-loop_NTPase"/>
</dbReference>
<dbReference type="Gene3D" id="1.10.8.60">
    <property type="match status" value="1"/>
</dbReference>
<protein>
    <submittedName>
        <fullName evidence="5">AAA family ATPase</fullName>
    </submittedName>
</protein>
<feature type="domain" description="AAA+ ATPase" evidence="4">
    <location>
        <begin position="566"/>
        <end position="706"/>
    </location>
</feature>
<dbReference type="InterPro" id="IPR050773">
    <property type="entry name" value="CbxX/CfxQ_RuBisCO_ESX"/>
</dbReference>
<dbReference type="EMBL" id="CP045273">
    <property type="protein sequence ID" value="QJX80861.1"/>
    <property type="molecule type" value="Genomic_DNA"/>
</dbReference>
<keyword evidence="3" id="KW-0067">ATP-binding</keyword>
<dbReference type="PRINTS" id="PR00819">
    <property type="entry name" value="CBXCFQXSUPER"/>
</dbReference>
<dbReference type="RefSeq" id="WP_171778860.1">
    <property type="nucleotide sequence ID" value="NZ_CP045273.1"/>
</dbReference>
<accession>A0A6M6E1C9</accession>
<dbReference type="InterPro" id="IPR000641">
    <property type="entry name" value="CbxX/CfxQ"/>
</dbReference>
<evidence type="ECO:0000256" key="3">
    <source>
        <dbReference type="ARBA" id="ARBA00022840"/>
    </source>
</evidence>
<dbReference type="CDD" id="cd00009">
    <property type="entry name" value="AAA"/>
    <property type="match status" value="2"/>
</dbReference>
<evidence type="ECO:0000259" key="4">
    <source>
        <dbReference type="SMART" id="SM00382"/>
    </source>
</evidence>
<keyword evidence="5" id="KW-0614">Plasmid</keyword>
<dbReference type="GO" id="GO:0016887">
    <property type="term" value="F:ATP hydrolysis activity"/>
    <property type="evidence" value="ECO:0007669"/>
    <property type="project" value="InterPro"/>
</dbReference>
<dbReference type="AlphaFoldDB" id="A0A6M6E1C9"/>
<evidence type="ECO:0000256" key="1">
    <source>
        <dbReference type="ARBA" id="ARBA00010378"/>
    </source>
</evidence>
<reference evidence="5 6" key="1">
    <citation type="submission" date="2019-10" db="EMBL/GenBank/DDBJ databases">
        <title>Complete genome sequences for adaption low water activity.</title>
        <authorList>
            <person name="Zhao L."/>
            <person name="Zhong J."/>
        </authorList>
    </citation>
    <scope>NUCLEOTIDE SEQUENCE [LARGE SCALE GENOMIC DNA]</scope>
    <source>
        <strain evidence="5 6">FDU301</strain>
        <plasmid evidence="6">pfdu301a</plasmid>
    </source>
</reference>
<geneLocation type="plasmid" evidence="6">
    <name>pfdu301a</name>
</geneLocation>
<keyword evidence="2" id="KW-0547">Nucleotide-binding</keyword>
<feature type="domain" description="AAA+ ATPase" evidence="4">
    <location>
        <begin position="283"/>
        <end position="428"/>
    </location>
</feature>
<comment type="similarity">
    <text evidence="1">Belongs to the CbxX/CfxQ family.</text>
</comment>
<dbReference type="InterPro" id="IPR003593">
    <property type="entry name" value="AAA+_ATPase"/>
</dbReference>
<name>A0A6M6E1C9_PRIMG</name>